<name>A0ABX3EQP5_9BACL</name>
<dbReference type="PANTHER" id="PTHR43300:SF7">
    <property type="entry name" value="UDP-N-ACETYLBACILLOSAMINE N-ACETYLTRANSFERASE"/>
    <property type="match status" value="1"/>
</dbReference>
<keyword evidence="1" id="KW-0808">Transferase</keyword>
<dbReference type="InterPro" id="IPR001451">
    <property type="entry name" value="Hexapep"/>
</dbReference>
<evidence type="ECO:0000259" key="3">
    <source>
        <dbReference type="Pfam" id="PF17836"/>
    </source>
</evidence>
<dbReference type="InterPro" id="IPR041561">
    <property type="entry name" value="PglD_N"/>
</dbReference>
<evidence type="ECO:0000313" key="4">
    <source>
        <dbReference type="EMBL" id="OKP85813.1"/>
    </source>
</evidence>
<dbReference type="Pfam" id="PF17836">
    <property type="entry name" value="PglD_N"/>
    <property type="match status" value="1"/>
</dbReference>
<organism evidence="4 5">
    <name type="scientific">Paenibacillus helianthi</name>
    <dbReference type="NCBI Taxonomy" id="1349432"/>
    <lineage>
        <taxon>Bacteria</taxon>
        <taxon>Bacillati</taxon>
        <taxon>Bacillota</taxon>
        <taxon>Bacilli</taxon>
        <taxon>Bacillales</taxon>
        <taxon>Paenibacillaceae</taxon>
        <taxon>Paenibacillus</taxon>
    </lineage>
</organism>
<dbReference type="CDD" id="cd03360">
    <property type="entry name" value="LbH_AT_putative"/>
    <property type="match status" value="1"/>
</dbReference>
<reference evidence="4 5" key="1">
    <citation type="submission" date="2016-03" db="EMBL/GenBank/DDBJ databases">
        <authorList>
            <person name="Sant'Anna F.H."/>
            <person name="Ambrosini A."/>
            <person name="Souza R."/>
            <person name="Bach E."/>
            <person name="Fernandes G."/>
            <person name="Balsanelli E."/>
            <person name="Baura V.A."/>
            <person name="Souza E.M."/>
            <person name="Passaglia L."/>
        </authorList>
    </citation>
    <scope>NUCLEOTIDE SEQUENCE [LARGE SCALE GENOMIC DNA]</scope>
    <source>
        <strain evidence="4 5">P26E</strain>
    </source>
</reference>
<dbReference type="Gene3D" id="2.160.10.10">
    <property type="entry name" value="Hexapeptide repeat proteins"/>
    <property type="match status" value="1"/>
</dbReference>
<keyword evidence="2" id="KW-0677">Repeat</keyword>
<dbReference type="Proteomes" id="UP000186058">
    <property type="component" value="Unassembled WGS sequence"/>
</dbReference>
<dbReference type="PANTHER" id="PTHR43300">
    <property type="entry name" value="ACETYLTRANSFERASE"/>
    <property type="match status" value="1"/>
</dbReference>
<dbReference type="InterPro" id="IPR018357">
    <property type="entry name" value="Hexapep_transf_CS"/>
</dbReference>
<keyword evidence="5" id="KW-1185">Reference proteome</keyword>
<comment type="caution">
    <text evidence="4">The sequence shown here is derived from an EMBL/GenBank/DDBJ whole genome shotgun (WGS) entry which is preliminary data.</text>
</comment>
<dbReference type="NCBIfam" id="TIGR03570">
    <property type="entry name" value="NeuD_NnaD"/>
    <property type="match status" value="1"/>
</dbReference>
<dbReference type="InterPro" id="IPR050179">
    <property type="entry name" value="Trans_hexapeptide_repeat"/>
</dbReference>
<dbReference type="Gene3D" id="3.40.50.20">
    <property type="match status" value="1"/>
</dbReference>
<protein>
    <submittedName>
        <fullName evidence="4">Serine acetyltransferase</fullName>
    </submittedName>
</protein>
<dbReference type="Pfam" id="PF00132">
    <property type="entry name" value="Hexapep"/>
    <property type="match status" value="1"/>
</dbReference>
<accession>A0ABX3EQP5</accession>
<dbReference type="InterPro" id="IPR011004">
    <property type="entry name" value="Trimer_LpxA-like_sf"/>
</dbReference>
<dbReference type="InterPro" id="IPR020019">
    <property type="entry name" value="AcTrfase_PglD-like"/>
</dbReference>
<dbReference type="RefSeq" id="WP_074107919.1">
    <property type="nucleotide sequence ID" value="NZ_LVWI01000043.1"/>
</dbReference>
<evidence type="ECO:0000313" key="5">
    <source>
        <dbReference type="Proteomes" id="UP000186058"/>
    </source>
</evidence>
<dbReference type="PROSITE" id="PS00101">
    <property type="entry name" value="HEXAPEP_TRANSFERASES"/>
    <property type="match status" value="1"/>
</dbReference>
<dbReference type="EMBL" id="LVWI01000043">
    <property type="protein sequence ID" value="OKP85813.1"/>
    <property type="molecule type" value="Genomic_DNA"/>
</dbReference>
<dbReference type="SUPFAM" id="SSF51161">
    <property type="entry name" value="Trimeric LpxA-like enzymes"/>
    <property type="match status" value="1"/>
</dbReference>
<evidence type="ECO:0000256" key="1">
    <source>
        <dbReference type="ARBA" id="ARBA00022679"/>
    </source>
</evidence>
<proteinExistence type="predicted"/>
<evidence type="ECO:0000256" key="2">
    <source>
        <dbReference type="ARBA" id="ARBA00022737"/>
    </source>
</evidence>
<gene>
    <name evidence="4" type="ORF">A3844_15785</name>
</gene>
<sequence length="212" mass="22157">MNKKILLVGGGGHCKSVLDSLLRLNMYSDIGIIDVQKNVGKNIMGISVIGCDNDLERLFAEGYTCAFVTLGSIGSPAHRIRLFHHIEDVGFQIPVIIDPSAIVSCDAQIGAGVFIGKHAIINAGSVIDTGTIINSGAIIEHDCVIGNFAHIASGVVLSGGVQIGENTHIGANTVIRQQLMIGSDTTIGIGSVVVTNIKNQVVAYGNPCREIG</sequence>
<feature type="domain" description="PglD N-terminal" evidence="3">
    <location>
        <begin position="4"/>
        <end position="84"/>
    </location>
</feature>